<protein>
    <submittedName>
        <fullName evidence="11">Calmodulin regulated spectrin associated protein 1</fullName>
    </submittedName>
</protein>
<name>A0A3Q3D446_HIPCM</name>
<feature type="region of interest" description="Disordered" evidence="8">
    <location>
        <begin position="588"/>
        <end position="608"/>
    </location>
</feature>
<evidence type="ECO:0000256" key="8">
    <source>
        <dbReference type="SAM" id="MobiDB-lite"/>
    </source>
</evidence>
<dbReference type="FunFam" id="3.10.20.360:FF:000001">
    <property type="entry name" value="Calmodulin-regulated spectrin-associated protein 3 isoform 2"/>
    <property type="match status" value="1"/>
</dbReference>
<dbReference type="InterPro" id="IPR032940">
    <property type="entry name" value="CAMSAP"/>
</dbReference>
<keyword evidence="5" id="KW-0206">Cytoskeleton</keyword>
<dbReference type="Pfam" id="PF11971">
    <property type="entry name" value="CAMSAP_CH"/>
    <property type="match status" value="1"/>
</dbReference>
<dbReference type="Ensembl" id="ENSHCOT00000010918.1">
    <property type="protein sequence ID" value="ENSHCOP00000002139.1"/>
    <property type="gene ID" value="ENSHCOG00000003358.1"/>
</dbReference>
<dbReference type="PANTHER" id="PTHR21595">
    <property type="entry name" value="PATRONIN"/>
    <property type="match status" value="1"/>
</dbReference>
<evidence type="ECO:0000313" key="12">
    <source>
        <dbReference type="Proteomes" id="UP000264820"/>
    </source>
</evidence>
<dbReference type="Pfam" id="PF17095">
    <property type="entry name" value="CAMSAP_CC1"/>
    <property type="match status" value="1"/>
</dbReference>
<proteinExistence type="inferred from homology"/>
<dbReference type="Gene3D" id="3.10.20.360">
    <property type="entry name" value="CKK domain"/>
    <property type="match status" value="1"/>
</dbReference>
<dbReference type="PROSITE" id="PS51508">
    <property type="entry name" value="CKK"/>
    <property type="match status" value="1"/>
</dbReference>
<reference evidence="11" key="2">
    <citation type="submission" date="2025-09" db="UniProtKB">
        <authorList>
            <consortium name="Ensembl"/>
        </authorList>
    </citation>
    <scope>IDENTIFICATION</scope>
</reference>
<dbReference type="InterPro" id="IPR036872">
    <property type="entry name" value="CH_dom_sf"/>
</dbReference>
<keyword evidence="3 6" id="KW-0493">Microtubule</keyword>
<evidence type="ECO:0000313" key="11">
    <source>
        <dbReference type="Ensembl" id="ENSHCOP00000002139.1"/>
    </source>
</evidence>
<feature type="compositionally biased region" description="Polar residues" evidence="8">
    <location>
        <begin position="972"/>
        <end position="981"/>
    </location>
</feature>
<dbReference type="GO" id="GO:0031122">
    <property type="term" value="P:cytoplasmic microtubule organization"/>
    <property type="evidence" value="ECO:0007669"/>
    <property type="project" value="TreeGrafter"/>
</dbReference>
<accession>A0A3Q3D446</accession>
<keyword evidence="12" id="KW-1185">Reference proteome</keyword>
<sequence>MDAEVSAGQGCSTRRRAAEDGHVGREGDLEVLVVPQDLYDSARAKIEANLRWLLAKAYGVDHVPDDLKDPFYTDQYDQEHIKPPVIHLLLSGEIYCRVCGLILRAEQAASLRSHQSVLQALSARGVQVRDSDDVHVSALDLSTTPLKMSCHMHLIDSLMMAYTMEMISVEKVVSSVKRFSNFIPSKEHPLDLEDAMVLWINKVKRNKKKNKQTTSCYEDEAAPVGLTKSSVRYRWDHLSGRTLQRFSLVDDLCADVCDGAALLTLIHFYCPELIRLENICLKDVASVADSVYNIHLLKEFSNEYLNKCFYLKPEDMLYCPPMLRNNVMVFIAELFWWFEVVKPDFVQPKDLKEIRDGKTYFLLLRICLCNDLVSLPRPFSQPAPYALHFPTHEDDADNISVVRSISKNGSASAVMTPGHILGGSSFKLREDLKLRERDDKEDWSGRSSPCLSTVSCASSCSASGSASVRMTSFAERKLLKLNLRDGFCSTSSSQKTTPDHSESIPCSPWQLKSEGSPGRPGMDSTSAARKTVSPPVVPSELLQLHMQLEEQRRAIEHQKKKMETLSARQRLKLGKAAFLNIVKKGNRDNRFNTSARDGISESDGSERSRSIDLLNEAISVIQQQMTQLSLQQDLLMKKNGAPSLESKEPDRKPTPTTTESPTSDPRSFAVHFVDLTDSGCTPTRRPPKLSSSQRSKASEPKHKNDRALDAEAAPSPKEKAGAVSQDAETARLDRNFRRRTTFRIQNDQGCAREEPDLSPVKTQSEDPATSDTSITRSRCAEDDKVDISGTESAVGDDSTKGKGLLIEVDLSELKVPEEGASANSTSGEQKNVLGFFFKVTLKCLGGLMLCFTIFFFFLTQTHSTLFFQDDEKADDEMAKRRAAFMLKQQRKAEEARLRKQQQEADSELKRDEARRKAEEERVRKEEEKARRELIKQEYLRRKQQALLEEQGQVKPRPRFKSRRSRPKSSQRGEFSSPSKGSATRMRFLNVLSKLFTFRIGVKSEFGTWTRSVNPSLSRRAESVCSMDSFPVLSRTSSRNMERDWESGSVASSIMSTDYNGPKLFKEPSSKSNKPIIINAIAHCCLAGKVNEAQKNVLLEELEKCESNHLIILFRDGGCQFRAVYSYSPETEDIVKFTGTGPRAIGHKMIDRLYKYSSDRKQFNVIPAKSVSVSVDALTIHNHLWQAKRPGSKISPHAPQKI</sequence>
<dbReference type="PROSITE" id="PS50021">
    <property type="entry name" value="CH"/>
    <property type="match status" value="1"/>
</dbReference>
<feature type="compositionally biased region" description="Basic and acidic residues" evidence="8">
    <location>
        <begin position="696"/>
        <end position="709"/>
    </location>
</feature>
<feature type="region of interest" description="Disordered" evidence="8">
    <location>
        <begin position="945"/>
        <end position="981"/>
    </location>
</feature>
<evidence type="ECO:0000256" key="6">
    <source>
        <dbReference type="PROSITE-ProRule" id="PRU00841"/>
    </source>
</evidence>
<dbReference type="InterPro" id="IPR014797">
    <property type="entry name" value="CKK_CAMSAP"/>
</dbReference>
<evidence type="ECO:0000259" key="10">
    <source>
        <dbReference type="PROSITE" id="PS51508"/>
    </source>
</evidence>
<evidence type="ECO:0000259" key="9">
    <source>
        <dbReference type="PROSITE" id="PS50021"/>
    </source>
</evidence>
<dbReference type="InterPro" id="IPR011033">
    <property type="entry name" value="PRC_barrel-like_sf"/>
</dbReference>
<comment type="similarity">
    <text evidence="6">Belongs to the CAMSAP1 family.</text>
</comment>
<dbReference type="Gene3D" id="1.10.418.10">
    <property type="entry name" value="Calponin-like domain"/>
    <property type="match status" value="1"/>
</dbReference>
<evidence type="ECO:0000256" key="3">
    <source>
        <dbReference type="ARBA" id="ARBA00022701"/>
    </source>
</evidence>
<evidence type="ECO:0000256" key="2">
    <source>
        <dbReference type="ARBA" id="ARBA00022490"/>
    </source>
</evidence>
<comment type="subcellular location">
    <subcellularLocation>
        <location evidence="1">Cytoplasm</location>
        <location evidence="1">Cytoskeleton</location>
    </subcellularLocation>
</comment>
<feature type="compositionally biased region" description="Basic residues" evidence="8">
    <location>
        <begin position="955"/>
        <end position="968"/>
    </location>
</feature>
<keyword evidence="2" id="KW-0963">Cytoplasm</keyword>
<dbReference type="AlphaFoldDB" id="A0A3Q3D446"/>
<dbReference type="PANTHER" id="PTHR21595:SF3">
    <property type="entry name" value="CALMODULIN-REGULATED SPECTRIN-ASSOCIATED PROTEIN 1"/>
    <property type="match status" value="1"/>
</dbReference>
<dbReference type="SUPFAM" id="SSF47576">
    <property type="entry name" value="Calponin-homology domain, CH-domain"/>
    <property type="match status" value="1"/>
</dbReference>
<dbReference type="InterPro" id="IPR001715">
    <property type="entry name" value="CH_dom"/>
</dbReference>
<dbReference type="Pfam" id="PF08683">
    <property type="entry name" value="CAMSAP_CKK"/>
    <property type="match status" value="1"/>
</dbReference>
<dbReference type="GO" id="GO:0031175">
    <property type="term" value="P:neuron projection development"/>
    <property type="evidence" value="ECO:0007669"/>
    <property type="project" value="InterPro"/>
</dbReference>
<feature type="region of interest" description="Disordered" evidence="8">
    <location>
        <begin position="892"/>
        <end position="926"/>
    </location>
</feature>
<evidence type="ECO:0000256" key="5">
    <source>
        <dbReference type="ARBA" id="ARBA00023212"/>
    </source>
</evidence>
<dbReference type="Proteomes" id="UP000264820">
    <property type="component" value="Unplaced"/>
</dbReference>
<dbReference type="InterPro" id="IPR058042">
    <property type="entry name" value="CAMSAP_N"/>
</dbReference>
<dbReference type="GO" id="GO:0036449">
    <property type="term" value="C:microtubule minus-end"/>
    <property type="evidence" value="ECO:0007669"/>
    <property type="project" value="TreeGrafter"/>
</dbReference>
<organism evidence="11 12">
    <name type="scientific">Hippocampus comes</name>
    <name type="common">Tiger tail seahorse</name>
    <dbReference type="NCBI Taxonomy" id="109280"/>
    <lineage>
        <taxon>Eukaryota</taxon>
        <taxon>Metazoa</taxon>
        <taxon>Chordata</taxon>
        <taxon>Craniata</taxon>
        <taxon>Vertebrata</taxon>
        <taxon>Euteleostomi</taxon>
        <taxon>Actinopterygii</taxon>
        <taxon>Neopterygii</taxon>
        <taxon>Teleostei</taxon>
        <taxon>Neoteleostei</taxon>
        <taxon>Acanthomorphata</taxon>
        <taxon>Syngnathiaria</taxon>
        <taxon>Syngnathiformes</taxon>
        <taxon>Syngnathoidei</taxon>
        <taxon>Syngnathidae</taxon>
        <taxon>Hippocampus</taxon>
    </lineage>
</organism>
<dbReference type="SMART" id="SM01051">
    <property type="entry name" value="CAMSAP_CKK"/>
    <property type="match status" value="1"/>
</dbReference>
<dbReference type="SUPFAM" id="SSF50346">
    <property type="entry name" value="PRC-barrel domain"/>
    <property type="match status" value="1"/>
</dbReference>
<dbReference type="GeneTree" id="ENSGT00950000182975"/>
<dbReference type="InterPro" id="IPR031372">
    <property type="entry name" value="CAMSAP_CC1"/>
</dbReference>
<feature type="region of interest" description="Disordered" evidence="8">
    <location>
        <begin position="489"/>
        <end position="535"/>
    </location>
</feature>
<keyword evidence="4 7" id="KW-0175">Coiled coil</keyword>
<dbReference type="InterPro" id="IPR022613">
    <property type="entry name" value="CH_CAMSAP_2"/>
</dbReference>
<dbReference type="InterPro" id="IPR038209">
    <property type="entry name" value="CKK_dom_sf"/>
</dbReference>
<dbReference type="Pfam" id="PF25532">
    <property type="entry name" value="CH_CAMSAP2_N"/>
    <property type="match status" value="1"/>
</dbReference>
<dbReference type="GO" id="GO:0005516">
    <property type="term" value="F:calmodulin binding"/>
    <property type="evidence" value="ECO:0007669"/>
    <property type="project" value="InterPro"/>
</dbReference>
<evidence type="ECO:0000256" key="1">
    <source>
        <dbReference type="ARBA" id="ARBA00004245"/>
    </source>
</evidence>
<evidence type="ECO:0000256" key="4">
    <source>
        <dbReference type="ARBA" id="ARBA00023054"/>
    </source>
</evidence>
<feature type="domain" description="Calponin-homology (CH)" evidence="9">
    <location>
        <begin position="224"/>
        <end position="339"/>
    </location>
</feature>
<feature type="region of interest" description="Disordered" evidence="8">
    <location>
        <begin position="641"/>
        <end position="798"/>
    </location>
</feature>
<comment type="domain">
    <text evidence="6">The CKK domain binds microtubules.</text>
</comment>
<feature type="compositionally biased region" description="Low complexity" evidence="8">
    <location>
        <begin position="654"/>
        <end position="667"/>
    </location>
</feature>
<feature type="compositionally biased region" description="Polar residues" evidence="8">
    <location>
        <begin position="760"/>
        <end position="776"/>
    </location>
</feature>
<feature type="coiled-coil region" evidence="7">
    <location>
        <begin position="541"/>
        <end position="568"/>
    </location>
</feature>
<evidence type="ECO:0000256" key="7">
    <source>
        <dbReference type="SAM" id="Coils"/>
    </source>
</evidence>
<dbReference type="GO" id="GO:0007026">
    <property type="term" value="P:negative regulation of microtubule depolymerization"/>
    <property type="evidence" value="ECO:0007669"/>
    <property type="project" value="TreeGrafter"/>
</dbReference>
<dbReference type="GO" id="GO:0051011">
    <property type="term" value="F:microtubule minus-end binding"/>
    <property type="evidence" value="ECO:0007669"/>
    <property type="project" value="TreeGrafter"/>
</dbReference>
<reference evidence="11" key="1">
    <citation type="submission" date="2025-08" db="UniProtKB">
        <authorList>
            <consortium name="Ensembl"/>
        </authorList>
    </citation>
    <scope>IDENTIFICATION</scope>
</reference>
<dbReference type="GO" id="GO:0030507">
    <property type="term" value="F:spectrin binding"/>
    <property type="evidence" value="ECO:0007669"/>
    <property type="project" value="InterPro"/>
</dbReference>
<feature type="domain" description="CKK" evidence="10">
    <location>
        <begin position="1060"/>
        <end position="1194"/>
    </location>
</feature>